<evidence type="ECO:0000256" key="5">
    <source>
        <dbReference type="ARBA" id="ARBA00030436"/>
    </source>
</evidence>
<proteinExistence type="predicted"/>
<organism evidence="8 9">
    <name type="scientific">Haartman Institute snake virus 1</name>
    <dbReference type="NCBI Taxonomy" id="2764090"/>
    <lineage>
        <taxon>Viruses</taxon>
        <taxon>Riboviria</taxon>
        <taxon>Orthornavirae</taxon>
        <taxon>Negarnaviricota</taxon>
        <taxon>Polyploviricotina</taxon>
        <taxon>Bunyaviricetes</taxon>
        <taxon>Hareavirales</taxon>
        <taxon>Arenaviridae</taxon>
        <taxon>Hartmanivirus</taxon>
        <taxon>Hartmanivirus haartmani</taxon>
    </lineage>
</organism>
<evidence type="ECO:0000313" key="8">
    <source>
        <dbReference type="EMBL" id="AKN10711.2"/>
    </source>
</evidence>
<reference evidence="8 9" key="2">
    <citation type="journal article" date="2018" name="PLoS Pathog.">
        <title>Characterization of Haartman Institute snake virus-1 (HISV-1) and HISV-like viruses-The representatives of genus Hartmanivirus, family Arenaviridae.</title>
        <authorList>
            <person name="Hepojoki J."/>
            <person name="Hepojoki S."/>
            <person name="Smura T."/>
            <person name="Szirovicza L."/>
            <person name="Dervas E."/>
            <person name="Prahauser B."/>
            <person name="Nufer L."/>
            <person name="Schraner E.M."/>
            <person name="Vapalahti O."/>
            <person name="Kipar A."/>
            <person name="Hetzel U."/>
        </authorList>
    </citation>
    <scope>NUCLEOTIDE SEQUENCE [LARGE SCALE GENOMIC DNA]</scope>
    <source>
        <strain evidence="8 9">HISV-1</strain>
    </source>
</reference>
<dbReference type="InterPro" id="IPR010453">
    <property type="entry name" value="RNA_pol_arenavir"/>
</dbReference>
<dbReference type="GO" id="GO:0003968">
    <property type="term" value="F:RNA-directed RNA polymerase activity"/>
    <property type="evidence" value="ECO:0007669"/>
    <property type="project" value="UniProtKB-EC"/>
</dbReference>
<dbReference type="PROSITE" id="PS50525">
    <property type="entry name" value="RDRP_SSRNA_NEG_SEG"/>
    <property type="match status" value="1"/>
</dbReference>
<evidence type="ECO:0000313" key="9">
    <source>
        <dbReference type="Proteomes" id="UP000241126"/>
    </source>
</evidence>
<dbReference type="InterPro" id="IPR007099">
    <property type="entry name" value="RNA-dir_pol_NSvirus"/>
</dbReference>
<evidence type="ECO:0000256" key="3">
    <source>
        <dbReference type="ARBA" id="ARBA00022679"/>
    </source>
</evidence>
<dbReference type="Proteomes" id="UP000241126">
    <property type="component" value="Genome"/>
</dbReference>
<evidence type="ECO:0000256" key="6">
    <source>
        <dbReference type="ARBA" id="ARBA00031012"/>
    </source>
</evidence>
<accession>A0A0H3YCL0</accession>
<evidence type="ECO:0000256" key="2">
    <source>
        <dbReference type="ARBA" id="ARBA00018602"/>
    </source>
</evidence>
<evidence type="ECO:0000256" key="4">
    <source>
        <dbReference type="ARBA" id="ARBA00030285"/>
    </source>
</evidence>
<protein>
    <recommendedName>
        <fullName evidence="2">RNA-directed RNA polymerase L</fullName>
        <ecNumber evidence="1">2.7.7.48</ecNumber>
    </recommendedName>
    <alternativeName>
        <fullName evidence="4">Large structural protein</fullName>
    </alternativeName>
    <alternativeName>
        <fullName evidence="6">Replicase</fullName>
    </alternativeName>
    <alternativeName>
        <fullName evidence="5">Transcriptase</fullName>
    </alternativeName>
</protein>
<sequence>MAKEIFERIVSEIRLLNGQGFPFVPDVSQVEMFGALESESLKAEGILRLRGNIAERLLCSKYGLKYEDESNKRNITELLKLINVTNCSSNLTPDAYAITEDGKLMIYEFGISKNRREEKEHSDRMKWTKVCNNYPVLVHVETMTSFDEVENPHVRSTLQNLEKKMIKFFKKMEKNEELREINLKYFWEIRDLFQQYPYLNKFKDPKRPNKEREEALEVFPDLDRKNFPIIDNKILSNQIRNVAKERIKNNKSFYVKTNDESMEELWLKFKTNSLKAYRSIKTTKQGFKKTDEAVLNYFQQNQNIINLLNKFNKEQKLKRLDYSYIFSIMGLEGGLVPGPHDSLRWLDAVVRDCEVRLKHGGKVAQKERKRLEDCFEQNKLIFESYKPMHDTLTNKLKLLEQKLLKSKKTRIQDDVNKSHNETYILNCAKKRMENWSNQNLQTVEETSMCILRSANTSYTYKNSFLCYQVFGSQVVFYKTRGQRAKQFGLISNNGISSFTAHPSRYICPSNIQLCIKNIELEYKKYTNEPMNKEVRNCILEILLNQNKTTQKNIQNIRYMLMGLNSMFHARDLGKKISIQLKNDKNAVDYWLFKNLYDNYRKNGSIFPFEKTDDQQLETRKMLFMSYLCNLITKDSQEKDIERIKANQKYFELKQNWANERNWRLSNMLSIEEISYGENKGPTISPAILNSFYEWFKLECLNYLDKFSYTKLKEPLAFDISNSNSCMTQVKNEKNYNKISITNQLQKYHDRKMMSINKNNDLKDNKNPDTTNKVRQLNEELQEYTDFYVNSGNSWVLDQLKTTEPYQLCLNLPYIENLKELALRTLESNEEDDLTTIIKQRLISTEDPDSLHMCLLLRIKNIKNDLRITLKQEKGLKQTKFQNKLSSRNSTAIELLNEIRKEKIKNKEIISELTCIDLLSEIPNMNFALSYKEQVGGTRELYIGDIKTKIATKIAEEFAKQIKDINPISCLYDHSSETLIRKHVRNCQLAKNAIVDLKFEDISNLNDEQLSSVMTQSEEYLFGSLDHSKWGPLSMPSLFADMMDIFNDAIGIVGTLKNDLSLISDILWKHVLKKVEISSEYAEYLIKNDNTELKTSIEPVEINLLENTIDVYANKLLKEGKLGMQTYPYDMGQGILHGWSDIWAGKTEEFIWDFIKNHITDFTDVYNCVTSDDQASVLIGPENAALTLELHYILSKCLNKKISEKSVWGTKVFEFKSVFVSGGQELPPTLKYLIIPSFGFEVFDPLNYLNTTDTIMQEAYDNCATIEQCSNLLDMSKKLLSCAGFGSQYLNDLSQRHFYTKKLHATMFDNMTYTERKLTSLKESSEFKTIKNQKLVAEIDTELSNWMTRPYQSVENARKIAKQCKEDSWDPLMHGPIRVCSGRMKNNKENNIILSLDPSKNIEDPISAKLYNFIRKHFNSTTYSSLEQSIIESIKDSLRQMSSGESYSGLVSTIRSNSFKLKEGYGNILTSQKENRQTILEDYVQLKVQLLIEKFSLDDRHFFPTIGIEEKPMISTEIRGNSVNDDFLVPALASLEIRSPIFFKEVVEPSIPLKKMKLMNSQQLIRMKLIEAADASFNMQIREPYEVFRLVSLNNNSTYYQGNDNICWEETDHVGLSKRNYNLKQTETVMLLKSFVKPVPLNYETILNAWESVTRCEFPNNVPIEGSVIQILMANAINEKRQTQVCELLKSFPQHLSEKRTYQDQFTIIVSREILWQQQSVTICFSRNKIDKTNIFTIYWDKLPRYPEKKVTHELLKKLLSDDEIEEWQLSGMRIRNKNKLNPNLFDKLSSPVFIKEGSLGYYKYLEGIPTFFEVHSPRLDHHSLTSQLNKLNICDYLASILESYAEMGHTVYEGIVDTKPDYLTTHMGNIITFKASVHSAIEYLTDKQKLPASKLFNQCFDEAIILEVAQGFVLSRPDVEGWIYSKNSCFKKRDSAIVWRIEDIEAPEEEEDESWLN</sequence>
<feature type="domain" description="RdRp catalytic" evidence="7">
    <location>
        <begin position="1009"/>
        <end position="1217"/>
    </location>
</feature>
<name>A0A0H3YCL0_9VIRU</name>
<dbReference type="EC" id="2.7.7.48" evidence="1"/>
<reference evidence="8 9" key="1">
    <citation type="journal article" date="2015" name="J. Virol.">
        <title>Arenavirus Coinfections Are Common in Snakes with Boid Inclusion Body Disease.</title>
        <authorList>
            <person name="Hepojoki J."/>
            <person name="Salmenpera P."/>
            <person name="Sironen T."/>
            <person name="Hetzel U."/>
            <person name="Korzykov Y."/>
            <person name="Kipar A."/>
            <person name="Vapalahti O."/>
        </authorList>
    </citation>
    <scope>NUCLEOTIDE SEQUENCE [LARGE SCALE GENOMIC DNA]</scope>
    <source>
        <strain evidence="8 9">HISV-1</strain>
    </source>
</reference>
<evidence type="ECO:0000256" key="1">
    <source>
        <dbReference type="ARBA" id="ARBA00012494"/>
    </source>
</evidence>
<dbReference type="Pfam" id="PF06317">
    <property type="entry name" value="Arena_RNA_pol"/>
    <property type="match status" value="2"/>
</dbReference>
<dbReference type="EMBL" id="KR870031">
    <property type="protein sequence ID" value="AKN10711.2"/>
    <property type="molecule type" value="Genomic_RNA"/>
</dbReference>
<dbReference type="GO" id="GO:0039694">
    <property type="term" value="P:viral RNA genome replication"/>
    <property type="evidence" value="ECO:0007669"/>
    <property type="project" value="InterPro"/>
</dbReference>
<keyword evidence="9" id="KW-1185">Reference proteome</keyword>
<keyword evidence="3" id="KW-0808">Transferase</keyword>
<evidence type="ECO:0000259" key="7">
    <source>
        <dbReference type="PROSITE" id="PS50525"/>
    </source>
</evidence>